<keyword evidence="1" id="KW-1133">Transmembrane helix</keyword>
<dbReference type="InterPro" id="IPR024529">
    <property type="entry name" value="ECF_trnsprt_substrate-spec"/>
</dbReference>
<sequence>MKKILYKVKNNNIWKEISLFPKWTIKNMVLVGILIAISVSFTIVVAQIVPIVNLPTYKFSFIGLPVKITGFIFGPIIGIFVGIVSDFLSLLFIPPAGYNLVYTLATAVNGLIAGLFGMYFNQIIKTAFSKDFRIQRIGQKINLYIIKYKILKSNNQYSKMNKIANKIISLNNKKKYINDLTTYNTLSNIYLFVGLLLLVIVISTISWFIMIAPEYAIQDGLIRNRYALIGLMCSGTVMMMCFLVYSRFRFKTETYLKLVPIVVFCSFLELVNIPILSFADLISLGNGQTKDIFVWISQHVLSGPIKIWFNTFVIFYTYSIVSKLINKNNKLSY</sequence>
<keyword evidence="3" id="KW-1185">Reference proteome</keyword>
<proteinExistence type="predicted"/>
<name>A0A809SEL5_9BACT</name>
<accession>A0A809SEL5</accession>
<evidence type="ECO:0000313" key="3">
    <source>
        <dbReference type="Proteomes" id="UP000464317"/>
    </source>
</evidence>
<feature type="transmembrane region" description="Helical" evidence="1">
    <location>
        <begin position="99"/>
        <end position="120"/>
    </location>
</feature>
<dbReference type="EMBL" id="AP022325">
    <property type="protein sequence ID" value="BBU47478.1"/>
    <property type="molecule type" value="Genomic_DNA"/>
</dbReference>
<dbReference type="Pfam" id="PF12822">
    <property type="entry name" value="ECF_trnsprt"/>
    <property type="match status" value="1"/>
</dbReference>
<evidence type="ECO:0000256" key="1">
    <source>
        <dbReference type="SAM" id="Phobius"/>
    </source>
</evidence>
<dbReference type="KEGG" id="mfel:JPM2_1710"/>
<dbReference type="AlphaFoldDB" id="A0A809SEL5"/>
<feature type="transmembrane region" description="Helical" evidence="1">
    <location>
        <begin position="258"/>
        <end position="279"/>
    </location>
</feature>
<gene>
    <name evidence="2" type="ORF">JPM2_1710</name>
</gene>
<keyword evidence="1" id="KW-0472">Membrane</keyword>
<reference evidence="2 3" key="1">
    <citation type="submission" date="2020-01" db="EMBL/GenBank/DDBJ databases">
        <title>Complete genome sequence of Mycoplasma felis strain Myco-2.</title>
        <authorList>
            <person name="Kinoshita Y."/>
            <person name="Niwa H."/>
            <person name="Uchida-Fujii E."/>
            <person name="Nukada T."/>
        </authorList>
    </citation>
    <scope>NUCLEOTIDE SEQUENCE [LARGE SCALE GENOMIC DNA]</scope>
    <source>
        <strain evidence="2 3">Myco-2</strain>
    </source>
</reference>
<organism evidence="2 3">
    <name type="scientific">Mycoplasmopsis felis</name>
    <dbReference type="NCBI Taxonomy" id="33923"/>
    <lineage>
        <taxon>Bacteria</taxon>
        <taxon>Bacillati</taxon>
        <taxon>Mycoplasmatota</taxon>
        <taxon>Mycoplasmoidales</taxon>
        <taxon>Metamycoplasmataceae</taxon>
        <taxon>Mycoplasmopsis</taxon>
    </lineage>
</organism>
<evidence type="ECO:0008006" key="4">
    <source>
        <dbReference type="Google" id="ProtNLM"/>
    </source>
</evidence>
<evidence type="ECO:0000313" key="2">
    <source>
        <dbReference type="EMBL" id="BBU47478.1"/>
    </source>
</evidence>
<protein>
    <recommendedName>
        <fullName evidence="4">ECF transporter S component</fullName>
    </recommendedName>
</protein>
<feature type="transmembrane region" description="Helical" evidence="1">
    <location>
        <begin position="70"/>
        <end position="93"/>
    </location>
</feature>
<feature type="transmembrane region" description="Helical" evidence="1">
    <location>
        <begin position="189"/>
        <end position="211"/>
    </location>
</feature>
<feature type="transmembrane region" description="Helical" evidence="1">
    <location>
        <begin position="226"/>
        <end position="246"/>
    </location>
</feature>
<dbReference type="Gene3D" id="1.10.1760.20">
    <property type="match status" value="1"/>
</dbReference>
<dbReference type="Proteomes" id="UP000464317">
    <property type="component" value="Chromosome"/>
</dbReference>
<feature type="transmembrane region" description="Helical" evidence="1">
    <location>
        <begin position="307"/>
        <end position="325"/>
    </location>
</feature>
<dbReference type="GO" id="GO:0016020">
    <property type="term" value="C:membrane"/>
    <property type="evidence" value="ECO:0007669"/>
    <property type="project" value="InterPro"/>
</dbReference>
<keyword evidence="1" id="KW-0812">Transmembrane</keyword>
<feature type="transmembrane region" description="Helical" evidence="1">
    <location>
        <begin position="28"/>
        <end position="49"/>
    </location>
</feature>
<dbReference type="RefSeq" id="WP_036430312.1">
    <property type="nucleotide sequence ID" value="NZ_AP022325.1"/>
</dbReference>